<comment type="caution">
    <text evidence="2">The sequence shown here is derived from an EMBL/GenBank/DDBJ whole genome shotgun (WGS) entry which is preliminary data.</text>
</comment>
<accession>A0AAP0JWK6</accession>
<dbReference type="AlphaFoldDB" id="A0AAP0JWK6"/>
<comment type="similarity">
    <text evidence="1">Belongs to the UDP-glycosyltransferase family.</text>
</comment>
<evidence type="ECO:0000313" key="2">
    <source>
        <dbReference type="EMBL" id="KAK9141020.1"/>
    </source>
</evidence>
<organism evidence="2 3">
    <name type="scientific">Stephania cephalantha</name>
    <dbReference type="NCBI Taxonomy" id="152367"/>
    <lineage>
        <taxon>Eukaryota</taxon>
        <taxon>Viridiplantae</taxon>
        <taxon>Streptophyta</taxon>
        <taxon>Embryophyta</taxon>
        <taxon>Tracheophyta</taxon>
        <taxon>Spermatophyta</taxon>
        <taxon>Magnoliopsida</taxon>
        <taxon>Ranunculales</taxon>
        <taxon>Menispermaceae</taxon>
        <taxon>Menispermoideae</taxon>
        <taxon>Cissampelideae</taxon>
        <taxon>Stephania</taxon>
    </lineage>
</organism>
<protein>
    <submittedName>
        <fullName evidence="2">Uncharacterized protein</fullName>
    </submittedName>
</protein>
<proteinExistence type="inferred from homology"/>
<reference evidence="2 3" key="1">
    <citation type="submission" date="2024-01" db="EMBL/GenBank/DDBJ databases">
        <title>Genome assemblies of Stephania.</title>
        <authorList>
            <person name="Yang L."/>
        </authorList>
    </citation>
    <scope>NUCLEOTIDE SEQUENCE [LARGE SCALE GENOMIC DNA]</scope>
    <source>
        <strain evidence="2">JXDWG</strain>
        <tissue evidence="2">Leaf</tissue>
    </source>
</reference>
<evidence type="ECO:0000313" key="3">
    <source>
        <dbReference type="Proteomes" id="UP001419268"/>
    </source>
</evidence>
<name>A0AAP0JWK6_9MAGN</name>
<dbReference type="PANTHER" id="PTHR11926">
    <property type="entry name" value="GLUCOSYL/GLUCURONOSYL TRANSFERASES"/>
    <property type="match status" value="1"/>
</dbReference>
<dbReference type="EMBL" id="JBBNAG010000004">
    <property type="protein sequence ID" value="KAK9141020.1"/>
    <property type="molecule type" value="Genomic_DNA"/>
</dbReference>
<dbReference type="Proteomes" id="UP001419268">
    <property type="component" value="Unassembled WGS sequence"/>
</dbReference>
<dbReference type="PANTHER" id="PTHR11926:SF1534">
    <property type="entry name" value="GLYCOSYLTRANSFERASE"/>
    <property type="match status" value="1"/>
</dbReference>
<dbReference type="GO" id="GO:0080043">
    <property type="term" value="F:quercetin 3-O-glucosyltransferase activity"/>
    <property type="evidence" value="ECO:0007669"/>
    <property type="project" value="TreeGrafter"/>
</dbReference>
<keyword evidence="3" id="KW-1185">Reference proteome</keyword>
<evidence type="ECO:0000256" key="1">
    <source>
        <dbReference type="ARBA" id="ARBA00009995"/>
    </source>
</evidence>
<dbReference type="GO" id="GO:0080044">
    <property type="term" value="F:quercetin 7-O-glucosyltransferase activity"/>
    <property type="evidence" value="ECO:0007669"/>
    <property type="project" value="TreeGrafter"/>
</dbReference>
<dbReference type="SUPFAM" id="SSF53756">
    <property type="entry name" value="UDP-Glycosyltransferase/glycogen phosphorylase"/>
    <property type="match status" value="1"/>
</dbReference>
<gene>
    <name evidence="2" type="ORF">Scep_010701</name>
</gene>
<dbReference type="Gene3D" id="3.40.50.2000">
    <property type="entry name" value="Glycogen Phosphorylase B"/>
    <property type="match status" value="1"/>
</dbReference>
<sequence length="268" mass="29317">MASHNSHCVVITFPLQSHINPALQFAKRLANSGARVTFLLAVSAHRRISNNTSTNLINTSSPITFLPFSDGYDDGIKSGDDGKNFMLEFKNRATEALTDLVRASEEESCPVTCLVYTLLLPWAAEVATSLGVSSTFLLWIQPALVFDLYYYYFNGFKDEIMKVVNNDVDAVELPGLPCKLTCADLPSFFVPSNAYSASTLAIFEEQFEILKSTAAPPRVFVNTFDELEPEALKGVAGIGGAYCDRAISSIGVFGREGLVGHMLWRGHV</sequence>